<dbReference type="EMBL" id="JAQOMS010000002">
    <property type="protein sequence ID" value="MDC2887885.1"/>
    <property type="molecule type" value="Genomic_DNA"/>
</dbReference>
<accession>A0ABT5FBE1</accession>
<sequence>MSIHFEKFGSGPALIVIHGLFGTLDNLKTVGKSLSDHFEVFLIDAPAHGKSSTPTPLDLQSMADMVITFIKQQHLSKVSLLGHSLGGKIAMEVALKEPTLITKLIVADIAPVKYTRRHDAIINGLQSVTVDTNNRRDADSKLKGYIQEPGVRGFLLKSFLPNASSPWAFDLDALAKNYDNLIDGNTNVTSPVDTLFIIGGESNYVTLEHKTAILSRFPNTRSKVIHGTGHWLHAEKPAAFEKICREFLVQS</sequence>
<protein>
    <submittedName>
        <fullName evidence="3">Alpha/beta fold hydrolase</fullName>
    </submittedName>
</protein>
<dbReference type="InterPro" id="IPR029058">
    <property type="entry name" value="AB_hydrolase_fold"/>
</dbReference>
<dbReference type="PANTHER" id="PTHR46118:SF4">
    <property type="entry name" value="PROTEIN ABHD11"/>
    <property type="match status" value="1"/>
</dbReference>
<evidence type="ECO:0000256" key="1">
    <source>
        <dbReference type="ARBA" id="ARBA00022801"/>
    </source>
</evidence>
<dbReference type="PANTHER" id="PTHR46118">
    <property type="entry name" value="PROTEIN ABHD11"/>
    <property type="match status" value="1"/>
</dbReference>
<dbReference type="PRINTS" id="PR00111">
    <property type="entry name" value="ABHYDROLASE"/>
</dbReference>
<comment type="caution">
    <text evidence="3">The sequence shown here is derived from an EMBL/GenBank/DDBJ whole genome shotgun (WGS) entry which is preliminary data.</text>
</comment>
<dbReference type="RefSeq" id="WP_272179654.1">
    <property type="nucleotide sequence ID" value="NZ_JAQOMS010000002.1"/>
</dbReference>
<gene>
    <name evidence="3" type="ORF">PN838_02330</name>
</gene>
<evidence type="ECO:0000259" key="2">
    <source>
        <dbReference type="Pfam" id="PF00561"/>
    </source>
</evidence>
<dbReference type="GO" id="GO:0016787">
    <property type="term" value="F:hydrolase activity"/>
    <property type="evidence" value="ECO:0007669"/>
    <property type="project" value="UniProtKB-KW"/>
</dbReference>
<organism evidence="3 4">
    <name type="scientific">Psychrosphaera algicola</name>
    <dbReference type="NCBI Taxonomy" id="3023714"/>
    <lineage>
        <taxon>Bacteria</taxon>
        <taxon>Pseudomonadati</taxon>
        <taxon>Pseudomonadota</taxon>
        <taxon>Gammaproteobacteria</taxon>
        <taxon>Alteromonadales</taxon>
        <taxon>Pseudoalteromonadaceae</taxon>
        <taxon>Psychrosphaera</taxon>
    </lineage>
</organism>
<proteinExistence type="predicted"/>
<dbReference type="InterPro" id="IPR000073">
    <property type="entry name" value="AB_hydrolase_1"/>
</dbReference>
<keyword evidence="1 3" id="KW-0378">Hydrolase</keyword>
<feature type="domain" description="AB hydrolase-1" evidence="2">
    <location>
        <begin position="12"/>
        <end position="237"/>
    </location>
</feature>
<dbReference type="SUPFAM" id="SSF53474">
    <property type="entry name" value="alpha/beta-Hydrolases"/>
    <property type="match status" value="1"/>
</dbReference>
<evidence type="ECO:0000313" key="3">
    <source>
        <dbReference type="EMBL" id="MDC2887885.1"/>
    </source>
</evidence>
<dbReference type="Proteomes" id="UP001528411">
    <property type="component" value="Unassembled WGS sequence"/>
</dbReference>
<evidence type="ECO:0000313" key="4">
    <source>
        <dbReference type="Proteomes" id="UP001528411"/>
    </source>
</evidence>
<dbReference type="Pfam" id="PF00561">
    <property type="entry name" value="Abhydrolase_1"/>
    <property type="match status" value="1"/>
</dbReference>
<reference evidence="3 4" key="1">
    <citation type="submission" date="2023-01" db="EMBL/GenBank/DDBJ databases">
        <title>Psychrosphaera sp. nov., isolated from marine algae.</title>
        <authorList>
            <person name="Bayburt H."/>
            <person name="Choi B.J."/>
            <person name="Kim J.M."/>
            <person name="Choi D.G."/>
            <person name="Jeon C.O."/>
        </authorList>
    </citation>
    <scope>NUCLEOTIDE SEQUENCE [LARGE SCALE GENOMIC DNA]</scope>
    <source>
        <strain evidence="3 4">G1-22</strain>
    </source>
</reference>
<keyword evidence="4" id="KW-1185">Reference proteome</keyword>
<name>A0ABT5FBE1_9GAMM</name>
<dbReference type="Gene3D" id="3.40.50.1820">
    <property type="entry name" value="alpha/beta hydrolase"/>
    <property type="match status" value="1"/>
</dbReference>